<dbReference type="SMART" id="SM00704">
    <property type="entry name" value="ZnF_CDGSH"/>
    <property type="match status" value="1"/>
</dbReference>
<accession>A0A223V3I8</accession>
<dbReference type="GO" id="GO:0051537">
    <property type="term" value="F:2 iron, 2 sulfur cluster binding"/>
    <property type="evidence" value="ECO:0007669"/>
    <property type="project" value="UniProtKB-KW"/>
</dbReference>
<dbReference type="SUPFAM" id="SSF54862">
    <property type="entry name" value="4Fe-4S ferredoxins"/>
    <property type="match status" value="1"/>
</dbReference>
<keyword evidence="1" id="KW-0001">2Fe-2S</keyword>
<dbReference type="GO" id="GO:0046872">
    <property type="term" value="F:metal ion binding"/>
    <property type="evidence" value="ECO:0007669"/>
    <property type="project" value="UniProtKB-KW"/>
</dbReference>
<dbReference type="OrthoDB" id="9795032at2"/>
<dbReference type="Pfam" id="PF06902">
    <property type="entry name" value="Fer4_19"/>
    <property type="match status" value="1"/>
</dbReference>
<dbReference type="EMBL" id="CP022957">
    <property type="protein sequence ID" value="ASV29846.1"/>
    <property type="molecule type" value="Genomic_DNA"/>
</dbReference>
<evidence type="ECO:0000256" key="3">
    <source>
        <dbReference type="ARBA" id="ARBA00023004"/>
    </source>
</evidence>
<dbReference type="AlphaFoldDB" id="A0A223V3I8"/>
<dbReference type="Proteomes" id="UP000215244">
    <property type="component" value="Chromosome"/>
</dbReference>
<evidence type="ECO:0000313" key="5">
    <source>
        <dbReference type="EMBL" id="ASV29846.1"/>
    </source>
</evidence>
<gene>
    <name evidence="5" type="ORF">CJ263_06220</name>
</gene>
<dbReference type="Pfam" id="PF09360">
    <property type="entry name" value="zf-CDGSH"/>
    <property type="match status" value="1"/>
</dbReference>
<reference evidence="5 6" key="1">
    <citation type="submission" date="2017-08" db="EMBL/GenBank/DDBJ databases">
        <title>The complete genome sequence of Maribacter sp. B1, isolated from deep-sea sediment.</title>
        <authorList>
            <person name="Wu Y.-H."/>
            <person name="Cheng H."/>
            <person name="Xu X.-W."/>
        </authorList>
    </citation>
    <scope>NUCLEOTIDE SEQUENCE [LARGE SCALE GENOMIC DNA]</scope>
    <source>
        <strain evidence="5 6">B1</strain>
    </source>
</reference>
<dbReference type="KEGG" id="marb:CJ263_06220"/>
<evidence type="ECO:0000313" key="6">
    <source>
        <dbReference type="Proteomes" id="UP000215244"/>
    </source>
</evidence>
<keyword evidence="2" id="KW-0479">Metal-binding</keyword>
<dbReference type="InterPro" id="IPR010693">
    <property type="entry name" value="Divergent_4Fe-4S_mono-cluster"/>
</dbReference>
<evidence type="ECO:0000256" key="1">
    <source>
        <dbReference type="ARBA" id="ARBA00022714"/>
    </source>
</evidence>
<dbReference type="RefSeq" id="WP_094996469.1">
    <property type="nucleotide sequence ID" value="NZ_BMJL01000009.1"/>
</dbReference>
<keyword evidence="6" id="KW-1185">Reference proteome</keyword>
<keyword evidence="4" id="KW-0411">Iron-sulfur</keyword>
<dbReference type="InterPro" id="IPR018967">
    <property type="entry name" value="FeS-contain_CDGSH-typ"/>
</dbReference>
<keyword evidence="3" id="KW-0408">Iron</keyword>
<protein>
    <submittedName>
        <fullName evidence="5">Uncharacterized protein</fullName>
    </submittedName>
</protein>
<name>A0A223V3I8_9FLAO</name>
<dbReference type="GO" id="GO:0005737">
    <property type="term" value="C:cytoplasm"/>
    <property type="evidence" value="ECO:0007669"/>
    <property type="project" value="UniProtKB-ARBA"/>
</dbReference>
<dbReference type="InterPro" id="IPR042216">
    <property type="entry name" value="MitoNEET_CISD"/>
</dbReference>
<organism evidence="5 6">
    <name type="scientific">Maribacter cobaltidurans</name>
    <dbReference type="NCBI Taxonomy" id="1178778"/>
    <lineage>
        <taxon>Bacteria</taxon>
        <taxon>Pseudomonadati</taxon>
        <taxon>Bacteroidota</taxon>
        <taxon>Flavobacteriia</taxon>
        <taxon>Flavobacteriales</taxon>
        <taxon>Flavobacteriaceae</taxon>
        <taxon>Maribacter</taxon>
    </lineage>
</organism>
<dbReference type="Gene3D" id="3.40.5.90">
    <property type="entry name" value="CDGSH iron-sulfur domain, mitoNEET-type"/>
    <property type="match status" value="1"/>
</dbReference>
<evidence type="ECO:0000256" key="2">
    <source>
        <dbReference type="ARBA" id="ARBA00022723"/>
    </source>
</evidence>
<sequence length="140" mass="15666">MDKEITKEYTKEDLTIVWKPNKCIHSGVCVEKLPDVYKPKEKPWITPENATVSDLQSQIKACPSGALSYYMKGEENKTDSQHVEIKILENGPFRIMGKVKIETASGETIHKDGPTSFCRCGASENKPFCDGTHRKSGFKG</sequence>
<evidence type="ECO:0000256" key="4">
    <source>
        <dbReference type="ARBA" id="ARBA00023014"/>
    </source>
</evidence>
<dbReference type="Gene3D" id="3.30.70.20">
    <property type="match status" value="1"/>
</dbReference>
<proteinExistence type="predicted"/>